<dbReference type="GO" id="GO:0004519">
    <property type="term" value="F:endonuclease activity"/>
    <property type="evidence" value="ECO:0007669"/>
    <property type="project" value="UniProtKB-KW"/>
</dbReference>
<evidence type="ECO:0000259" key="6">
    <source>
        <dbReference type="Pfam" id="PF18962"/>
    </source>
</evidence>
<keyword evidence="2" id="KW-0540">Nuclease</keyword>
<dbReference type="Pfam" id="PF18962">
    <property type="entry name" value="Por_Secre_tail"/>
    <property type="match status" value="1"/>
</dbReference>
<keyword evidence="8" id="KW-1185">Reference proteome</keyword>
<keyword evidence="3" id="KW-0378">Hydrolase</keyword>
<reference evidence="7" key="1">
    <citation type="submission" date="2022-09" db="EMBL/GenBank/DDBJ databases">
        <title>Aureispira anguillicida sp. nov., isolated from Leptocephalus of Japanese eel Anguilla japonica.</title>
        <authorList>
            <person name="Yuasa K."/>
            <person name="Mekata T."/>
            <person name="Ikunari K."/>
        </authorList>
    </citation>
    <scope>NUCLEOTIDE SEQUENCE</scope>
    <source>
        <strain evidence="7">EL160426</strain>
    </source>
</reference>
<dbReference type="GO" id="GO:0016787">
    <property type="term" value="F:hydrolase activity"/>
    <property type="evidence" value="ECO:0007669"/>
    <property type="project" value="UniProtKB-KW"/>
</dbReference>
<dbReference type="InterPro" id="IPR044925">
    <property type="entry name" value="His-Me_finger_sf"/>
</dbReference>
<evidence type="ECO:0000256" key="1">
    <source>
        <dbReference type="ARBA" id="ARBA00006429"/>
    </source>
</evidence>
<evidence type="ECO:0000256" key="5">
    <source>
        <dbReference type="SAM" id="SignalP"/>
    </source>
</evidence>
<evidence type="ECO:0000256" key="4">
    <source>
        <dbReference type="SAM" id="MobiDB-lite"/>
    </source>
</evidence>
<evidence type="ECO:0000313" key="7">
    <source>
        <dbReference type="EMBL" id="BDS09817.1"/>
    </source>
</evidence>
<proteinExistence type="inferred from homology"/>
<evidence type="ECO:0000256" key="3">
    <source>
        <dbReference type="ARBA" id="ARBA00022801"/>
    </source>
</evidence>
<dbReference type="Proteomes" id="UP001060919">
    <property type="component" value="Chromosome"/>
</dbReference>
<dbReference type="RefSeq" id="WP_264791175.1">
    <property type="nucleotide sequence ID" value="NZ_AP026867.1"/>
</dbReference>
<dbReference type="AlphaFoldDB" id="A0A915YB33"/>
<feature type="signal peptide" evidence="5">
    <location>
        <begin position="1"/>
        <end position="18"/>
    </location>
</feature>
<dbReference type="InterPro" id="IPR007346">
    <property type="entry name" value="Endonuclease-I"/>
</dbReference>
<dbReference type="SUPFAM" id="SSF54060">
    <property type="entry name" value="His-Me finger endonucleases"/>
    <property type="match status" value="1"/>
</dbReference>
<sequence>MKILILVLALLLQISSTAQIPAYYNNVNLNATGQTLKNNLANKVVHSQTNTISYTPGVWNALKQTDLDPTNTANVILIYGYSNTDGNSTTDRTRSKYSNGGGSTDWNREHVYPKSLGTPNLGSSGPGADPHHIRSADVNRNASRGSRKFASGSGNSKITAQGFWYPGDEFKGDVARMIMYMYLRYGSRCLPKNVGIGSTVSNDPNMLQLFLQWNVDDPVSTLELQRNGIIENLQGNRNPFIDNPAFATQIWGGQQAEDRFGNGGGTSPTTIDVNLRLTFDNYPEETSWEITNSSNQVVYSGGNYGNQADGSTINIAKTLSSGCYYLTIRDSYGDGMCCSYGNGSFLFTNTSTGNTITSGGSFQTADTKAFCLGGGAARNNSNTLRETREAELVNDEGATLAIYPNPVHEVLYMKLGTQAATFELLNQVGQIVDRGTVINQRVPVEGLAKGLYWIRIQIGEEKIVKKFIKA</sequence>
<name>A0A915YB33_9BACT</name>
<keyword evidence="7" id="KW-0255">Endonuclease</keyword>
<dbReference type="KEGG" id="aup:AsAng_0005220"/>
<gene>
    <name evidence="7" type="ORF">AsAng_0005220</name>
</gene>
<dbReference type="Pfam" id="PF04231">
    <property type="entry name" value="Endonuclease_1"/>
    <property type="match status" value="1"/>
</dbReference>
<accession>A0A915YB33</accession>
<evidence type="ECO:0000256" key="2">
    <source>
        <dbReference type="ARBA" id="ARBA00022722"/>
    </source>
</evidence>
<evidence type="ECO:0000313" key="8">
    <source>
        <dbReference type="Proteomes" id="UP001060919"/>
    </source>
</evidence>
<dbReference type="NCBIfam" id="TIGR04183">
    <property type="entry name" value="Por_Secre_tail"/>
    <property type="match status" value="1"/>
</dbReference>
<dbReference type="PANTHER" id="PTHR33607:SF2">
    <property type="entry name" value="ENDONUCLEASE-1"/>
    <property type="match status" value="1"/>
</dbReference>
<comment type="similarity">
    <text evidence="1">Belongs to the EndA/NucM nuclease family.</text>
</comment>
<feature type="region of interest" description="Disordered" evidence="4">
    <location>
        <begin position="87"/>
        <end position="155"/>
    </location>
</feature>
<feature type="chain" id="PRO_5038031460" evidence="5">
    <location>
        <begin position="19"/>
        <end position="470"/>
    </location>
</feature>
<keyword evidence="5" id="KW-0732">Signal</keyword>
<feature type="domain" description="Secretion system C-terminal sorting" evidence="6">
    <location>
        <begin position="402"/>
        <end position="468"/>
    </location>
</feature>
<organism evidence="7 8">
    <name type="scientific">Aureispira anguillae</name>
    <dbReference type="NCBI Taxonomy" id="2864201"/>
    <lineage>
        <taxon>Bacteria</taxon>
        <taxon>Pseudomonadati</taxon>
        <taxon>Bacteroidota</taxon>
        <taxon>Saprospiria</taxon>
        <taxon>Saprospirales</taxon>
        <taxon>Saprospiraceae</taxon>
        <taxon>Aureispira</taxon>
    </lineage>
</organism>
<dbReference type="EMBL" id="AP026867">
    <property type="protein sequence ID" value="BDS09817.1"/>
    <property type="molecule type" value="Genomic_DNA"/>
</dbReference>
<dbReference type="InterPro" id="IPR026444">
    <property type="entry name" value="Secre_tail"/>
</dbReference>
<dbReference type="PANTHER" id="PTHR33607">
    <property type="entry name" value="ENDONUCLEASE-1"/>
    <property type="match status" value="1"/>
</dbReference>
<protein>
    <submittedName>
        <fullName evidence="7">Endonuclease</fullName>
    </submittedName>
</protein>